<proteinExistence type="predicted"/>
<evidence type="ECO:0000313" key="1">
    <source>
        <dbReference type="EMBL" id="CAB4014852.1"/>
    </source>
</evidence>
<feature type="non-terminal residue" evidence="1">
    <location>
        <position position="64"/>
    </location>
</feature>
<dbReference type="Proteomes" id="UP001152795">
    <property type="component" value="Unassembled WGS sequence"/>
</dbReference>
<evidence type="ECO:0000313" key="2">
    <source>
        <dbReference type="Proteomes" id="UP001152795"/>
    </source>
</evidence>
<organism evidence="1 2">
    <name type="scientific">Paramuricea clavata</name>
    <name type="common">Red gorgonian</name>
    <name type="synonym">Violescent sea-whip</name>
    <dbReference type="NCBI Taxonomy" id="317549"/>
    <lineage>
        <taxon>Eukaryota</taxon>
        <taxon>Metazoa</taxon>
        <taxon>Cnidaria</taxon>
        <taxon>Anthozoa</taxon>
        <taxon>Octocorallia</taxon>
        <taxon>Malacalcyonacea</taxon>
        <taxon>Plexauridae</taxon>
        <taxon>Paramuricea</taxon>
    </lineage>
</organism>
<name>A0A7D9IW65_PARCT</name>
<feature type="non-terminal residue" evidence="1">
    <location>
        <position position="1"/>
    </location>
</feature>
<protein>
    <submittedName>
        <fullName evidence="1">Uncharacterized protein</fullName>
    </submittedName>
</protein>
<accession>A0A7D9IW65</accession>
<reference evidence="1" key="1">
    <citation type="submission" date="2020-04" db="EMBL/GenBank/DDBJ databases">
        <authorList>
            <person name="Alioto T."/>
            <person name="Alioto T."/>
            <person name="Gomez Garrido J."/>
        </authorList>
    </citation>
    <scope>NUCLEOTIDE SEQUENCE</scope>
    <source>
        <strain evidence="1">A484AB</strain>
    </source>
</reference>
<sequence length="64" mass="7467">VLEEMMNLIRNRNCDHVPKIRSTPNNTHKLVLEYTGEFDCINLLLQKFFNGNNNSFRGTAKNLE</sequence>
<gene>
    <name evidence="1" type="ORF">PACLA_8A073428</name>
</gene>
<keyword evidence="2" id="KW-1185">Reference proteome</keyword>
<comment type="caution">
    <text evidence="1">The sequence shown here is derived from an EMBL/GenBank/DDBJ whole genome shotgun (WGS) entry which is preliminary data.</text>
</comment>
<dbReference type="EMBL" id="CACRXK020008471">
    <property type="protein sequence ID" value="CAB4014852.1"/>
    <property type="molecule type" value="Genomic_DNA"/>
</dbReference>
<dbReference type="AlphaFoldDB" id="A0A7D9IW65"/>